<name>A0ABP8R9F0_9ACTN</name>
<dbReference type="RefSeq" id="WP_345475882.1">
    <property type="nucleotide sequence ID" value="NZ_BAABHF010000088.1"/>
</dbReference>
<proteinExistence type="predicted"/>
<accession>A0ABP8R9F0</accession>
<reference evidence="2" key="1">
    <citation type="journal article" date="2019" name="Int. J. Syst. Evol. Microbiol.">
        <title>The Global Catalogue of Microorganisms (GCM) 10K type strain sequencing project: providing services to taxonomists for standard genome sequencing and annotation.</title>
        <authorList>
            <consortium name="The Broad Institute Genomics Platform"/>
            <consortium name="The Broad Institute Genome Sequencing Center for Infectious Disease"/>
            <person name="Wu L."/>
            <person name="Ma J."/>
        </authorList>
    </citation>
    <scope>NUCLEOTIDE SEQUENCE [LARGE SCALE GENOMIC DNA]</scope>
    <source>
        <strain evidence="2">JCM 17933</strain>
    </source>
</reference>
<sequence>MPRPSKGVRKPWTVRLPMALNTTVVDAAAAAGYAHVGDYIVDVVSMAHAAGIHPQPQVRQERLPVGA</sequence>
<evidence type="ECO:0000313" key="1">
    <source>
        <dbReference type="EMBL" id="GAA4522486.1"/>
    </source>
</evidence>
<comment type="caution">
    <text evidence="1">The sequence shown here is derived from an EMBL/GenBank/DDBJ whole genome shotgun (WGS) entry which is preliminary data.</text>
</comment>
<keyword evidence="2" id="KW-1185">Reference proteome</keyword>
<dbReference type="EMBL" id="BAABHF010000088">
    <property type="protein sequence ID" value="GAA4522486.1"/>
    <property type="molecule type" value="Genomic_DNA"/>
</dbReference>
<evidence type="ECO:0000313" key="2">
    <source>
        <dbReference type="Proteomes" id="UP001500503"/>
    </source>
</evidence>
<dbReference type="Proteomes" id="UP001500503">
    <property type="component" value="Unassembled WGS sequence"/>
</dbReference>
<protein>
    <submittedName>
        <fullName evidence="1">Uncharacterized protein</fullName>
    </submittedName>
</protein>
<organism evidence="1 2">
    <name type="scientific">Actinoallomurus oryzae</name>
    <dbReference type="NCBI Taxonomy" id="502180"/>
    <lineage>
        <taxon>Bacteria</taxon>
        <taxon>Bacillati</taxon>
        <taxon>Actinomycetota</taxon>
        <taxon>Actinomycetes</taxon>
        <taxon>Streptosporangiales</taxon>
        <taxon>Thermomonosporaceae</taxon>
        <taxon>Actinoallomurus</taxon>
    </lineage>
</organism>
<gene>
    <name evidence="1" type="ORF">GCM10023191_101780</name>
</gene>